<evidence type="ECO:0000256" key="5">
    <source>
        <dbReference type="ARBA" id="ARBA00022989"/>
    </source>
</evidence>
<gene>
    <name evidence="9" type="ORF">CC85DRAFT_287876</name>
</gene>
<dbReference type="PANTHER" id="PTHR43731">
    <property type="entry name" value="RHOMBOID PROTEASE"/>
    <property type="match status" value="1"/>
</dbReference>
<keyword evidence="3 7" id="KW-0812">Transmembrane</keyword>
<feature type="domain" description="Peptidase S54 rhomboid" evidence="8">
    <location>
        <begin position="170"/>
        <end position="317"/>
    </location>
</feature>
<feature type="transmembrane region" description="Helical" evidence="7">
    <location>
        <begin position="121"/>
        <end position="140"/>
    </location>
</feature>
<dbReference type="InterPro" id="IPR035952">
    <property type="entry name" value="Rhomboid-like_sf"/>
</dbReference>
<dbReference type="GeneID" id="28984653"/>
<dbReference type="GO" id="GO:0016020">
    <property type="term" value="C:membrane"/>
    <property type="evidence" value="ECO:0007669"/>
    <property type="project" value="UniProtKB-SubCell"/>
</dbReference>
<dbReference type="GO" id="GO:0004252">
    <property type="term" value="F:serine-type endopeptidase activity"/>
    <property type="evidence" value="ECO:0007669"/>
    <property type="project" value="InterPro"/>
</dbReference>
<sequence length="332" mass="36711">MSRLLPGLGALRCALRRPLSPVLLSLRPLSASAAAATPRLVRPTPTPSPLLTSERVHALWARQPHPSAPPASMTQRLLQRAFSSSPLGRIRDHYNRSSGPPPPRGALDAIRARVNRWNPLHVVYVIMALNALVFLLWQYAISSWQRFRDPALYNWMWKNFILCMPNITDGRLWTLVTSTFSQMSTAHIFFNMLGLYFMAPAVAGLLGAFNFLGLYIGGGLFAGICSLVYQTFNTNKTRRIGGSEGASGAIYACLAFYGTIFPQATFLLFFIIPARAWMVVGGLFAWDFWQAVTSRQGLTDSAGHAGGIAFGVASALFARHKYLGSWRRGFRM</sequence>
<evidence type="ECO:0000259" key="8">
    <source>
        <dbReference type="Pfam" id="PF01694"/>
    </source>
</evidence>
<keyword evidence="10" id="KW-1185">Reference proteome</keyword>
<dbReference type="RefSeq" id="XP_018276577.1">
    <property type="nucleotide sequence ID" value="XM_018424050.1"/>
</dbReference>
<keyword evidence="5 7" id="KW-1133">Transmembrane helix</keyword>
<evidence type="ECO:0000256" key="3">
    <source>
        <dbReference type="ARBA" id="ARBA00022692"/>
    </source>
</evidence>
<feature type="transmembrane region" description="Helical" evidence="7">
    <location>
        <begin position="212"/>
        <end position="229"/>
    </location>
</feature>
<dbReference type="GO" id="GO:0006465">
    <property type="term" value="P:signal peptide processing"/>
    <property type="evidence" value="ECO:0007669"/>
    <property type="project" value="TreeGrafter"/>
</dbReference>
<dbReference type="OrthoDB" id="418595at2759"/>
<evidence type="ECO:0000313" key="10">
    <source>
        <dbReference type="Proteomes" id="UP000053611"/>
    </source>
</evidence>
<dbReference type="STRING" id="879819.A0A0J0XGA0"/>
<comment type="similarity">
    <text evidence="2">Belongs to the peptidase S54 family.</text>
</comment>
<protein>
    <submittedName>
        <fullName evidence="9">Rhomboid-domain-containing protein</fullName>
    </submittedName>
</protein>
<dbReference type="SUPFAM" id="SSF144091">
    <property type="entry name" value="Rhomboid-like"/>
    <property type="match status" value="1"/>
</dbReference>
<evidence type="ECO:0000256" key="1">
    <source>
        <dbReference type="ARBA" id="ARBA00004141"/>
    </source>
</evidence>
<dbReference type="EMBL" id="KQ087242">
    <property type="protein sequence ID" value="KLT40086.1"/>
    <property type="molecule type" value="Genomic_DNA"/>
</dbReference>
<comment type="subcellular location">
    <subcellularLocation>
        <location evidence="1">Membrane</location>
        <topology evidence="1">Multi-pass membrane protein</topology>
    </subcellularLocation>
</comment>
<dbReference type="InterPro" id="IPR050925">
    <property type="entry name" value="Rhomboid_protease_S54"/>
</dbReference>
<accession>A0A0J0XGA0</accession>
<dbReference type="Proteomes" id="UP000053611">
    <property type="component" value="Unassembled WGS sequence"/>
</dbReference>
<evidence type="ECO:0000256" key="2">
    <source>
        <dbReference type="ARBA" id="ARBA00009045"/>
    </source>
</evidence>
<dbReference type="InterPro" id="IPR022764">
    <property type="entry name" value="Peptidase_S54_rhomboid_dom"/>
</dbReference>
<proteinExistence type="inferred from homology"/>
<dbReference type="Gene3D" id="1.20.1540.10">
    <property type="entry name" value="Rhomboid-like"/>
    <property type="match status" value="1"/>
</dbReference>
<evidence type="ECO:0000256" key="4">
    <source>
        <dbReference type="ARBA" id="ARBA00022801"/>
    </source>
</evidence>
<dbReference type="AlphaFoldDB" id="A0A0J0XGA0"/>
<name>A0A0J0XGA0_9TREE</name>
<reference evidence="9 10" key="1">
    <citation type="submission" date="2015-03" db="EMBL/GenBank/DDBJ databases">
        <title>Genomics and transcriptomics of the oil-accumulating basidiomycete yeast T. oleaginosus allow insights into substrate utilization and the diverse evolutionary trajectories of mating systems in fungi.</title>
        <authorList>
            <consortium name="DOE Joint Genome Institute"/>
            <person name="Kourist R."/>
            <person name="Kracht O."/>
            <person name="Bracharz F."/>
            <person name="Lipzen A."/>
            <person name="Nolan M."/>
            <person name="Ohm R."/>
            <person name="Grigoriev I."/>
            <person name="Sun S."/>
            <person name="Heitman J."/>
            <person name="Bruck T."/>
            <person name="Nowrousian M."/>
        </authorList>
    </citation>
    <scope>NUCLEOTIDE SEQUENCE [LARGE SCALE GENOMIC DNA]</scope>
    <source>
        <strain evidence="9 10">IBC0246</strain>
    </source>
</reference>
<evidence type="ECO:0000256" key="7">
    <source>
        <dbReference type="SAM" id="Phobius"/>
    </source>
</evidence>
<dbReference type="Pfam" id="PF01694">
    <property type="entry name" value="Rhomboid"/>
    <property type="match status" value="1"/>
</dbReference>
<organism evidence="9 10">
    <name type="scientific">Cutaneotrichosporon oleaginosum</name>
    <dbReference type="NCBI Taxonomy" id="879819"/>
    <lineage>
        <taxon>Eukaryota</taxon>
        <taxon>Fungi</taxon>
        <taxon>Dikarya</taxon>
        <taxon>Basidiomycota</taxon>
        <taxon>Agaricomycotina</taxon>
        <taxon>Tremellomycetes</taxon>
        <taxon>Trichosporonales</taxon>
        <taxon>Trichosporonaceae</taxon>
        <taxon>Cutaneotrichosporon</taxon>
    </lineage>
</organism>
<dbReference type="PANTHER" id="PTHR43731:SF14">
    <property type="entry name" value="PRESENILIN-ASSOCIATED RHOMBOID-LIKE PROTEIN, MITOCHONDRIAL"/>
    <property type="match status" value="1"/>
</dbReference>
<keyword evidence="6 7" id="KW-0472">Membrane</keyword>
<keyword evidence="4" id="KW-0378">Hydrolase</keyword>
<evidence type="ECO:0000256" key="6">
    <source>
        <dbReference type="ARBA" id="ARBA00023136"/>
    </source>
</evidence>
<evidence type="ECO:0000313" key="9">
    <source>
        <dbReference type="EMBL" id="KLT40086.1"/>
    </source>
</evidence>
<feature type="transmembrane region" description="Helical" evidence="7">
    <location>
        <begin position="188"/>
        <end position="206"/>
    </location>
</feature>